<reference evidence="1 2" key="1">
    <citation type="journal article" date="2018" name="Mol. Ecol.">
        <title>The obligate alkalophilic soda-lake fungus Sodiomyces alkalinus has shifted to a protein diet.</title>
        <authorList>
            <person name="Grum-Grzhimaylo A.A."/>
            <person name="Falkoski D.L."/>
            <person name="van den Heuvel J."/>
            <person name="Valero-Jimenez C.A."/>
            <person name="Min B."/>
            <person name="Choi I.G."/>
            <person name="Lipzen A."/>
            <person name="Daum C.G."/>
            <person name="Aanen D.K."/>
            <person name="Tsang A."/>
            <person name="Henrissat B."/>
            <person name="Bilanenko E.N."/>
            <person name="de Vries R.P."/>
            <person name="van Kan J.A.L."/>
            <person name="Grigoriev I.V."/>
            <person name="Debets A.J.M."/>
        </authorList>
    </citation>
    <scope>NUCLEOTIDE SEQUENCE [LARGE SCALE GENOMIC DNA]</scope>
    <source>
        <strain evidence="1 2">F11</strain>
    </source>
</reference>
<dbReference type="RefSeq" id="XP_028467611.1">
    <property type="nucleotide sequence ID" value="XM_028614083.1"/>
</dbReference>
<accession>A0A3N2PZM4</accession>
<dbReference type="GeneID" id="39582561"/>
<name>A0A3N2PZM4_SODAK</name>
<sequence length="155" mass="17026">MRLGLVLDTCYTRFPPSKCSGMARSASLTVGVHHMGETCNSTCPSSAPPEARQAISLLHDFESIAVRANCNMVGRRGDAHAGIRPNCEGSSVIGIKNIGMSYEVRKLEDDQTQGVIEGYCFFVLLGGFMDSMTSLVYDRQYDISNTERINPQQIR</sequence>
<protein>
    <submittedName>
        <fullName evidence="1">Uncharacterized protein</fullName>
    </submittedName>
</protein>
<dbReference type="Proteomes" id="UP000272025">
    <property type="component" value="Unassembled WGS sequence"/>
</dbReference>
<dbReference type="AlphaFoldDB" id="A0A3N2PZM4"/>
<organism evidence="1 2">
    <name type="scientific">Sodiomyces alkalinus (strain CBS 110278 / VKM F-3762 / F11)</name>
    <name type="common">Alkaliphilic filamentous fungus</name>
    <dbReference type="NCBI Taxonomy" id="1314773"/>
    <lineage>
        <taxon>Eukaryota</taxon>
        <taxon>Fungi</taxon>
        <taxon>Dikarya</taxon>
        <taxon>Ascomycota</taxon>
        <taxon>Pezizomycotina</taxon>
        <taxon>Sordariomycetes</taxon>
        <taxon>Hypocreomycetidae</taxon>
        <taxon>Glomerellales</taxon>
        <taxon>Plectosphaerellaceae</taxon>
        <taxon>Sodiomyces</taxon>
    </lineage>
</organism>
<evidence type="ECO:0000313" key="2">
    <source>
        <dbReference type="Proteomes" id="UP000272025"/>
    </source>
</evidence>
<gene>
    <name evidence="1" type="ORF">SODALDRAFT_358221</name>
</gene>
<dbReference type="EMBL" id="ML119053">
    <property type="protein sequence ID" value="ROT39805.1"/>
    <property type="molecule type" value="Genomic_DNA"/>
</dbReference>
<keyword evidence="2" id="KW-1185">Reference proteome</keyword>
<proteinExistence type="predicted"/>
<evidence type="ECO:0000313" key="1">
    <source>
        <dbReference type="EMBL" id="ROT39805.1"/>
    </source>
</evidence>